<comment type="caution">
    <text evidence="2">The sequence shown here is derived from an EMBL/GenBank/DDBJ whole genome shotgun (WGS) entry which is preliminary data.</text>
</comment>
<feature type="transmembrane region" description="Helical" evidence="1">
    <location>
        <begin position="35"/>
        <end position="53"/>
    </location>
</feature>
<reference evidence="3" key="1">
    <citation type="journal article" date="2019" name="Int. J. Syst. Evol. Microbiol.">
        <title>The Global Catalogue of Microorganisms (GCM) 10K type strain sequencing project: providing services to taxonomists for standard genome sequencing and annotation.</title>
        <authorList>
            <consortium name="The Broad Institute Genomics Platform"/>
            <consortium name="The Broad Institute Genome Sequencing Center for Infectious Disease"/>
            <person name="Wu L."/>
            <person name="Ma J."/>
        </authorList>
    </citation>
    <scope>NUCLEOTIDE SEQUENCE [LARGE SCALE GENOMIC DNA]</scope>
    <source>
        <strain evidence="3">JCM 7356</strain>
    </source>
</reference>
<dbReference type="RefSeq" id="WP_344636283.1">
    <property type="nucleotide sequence ID" value="NZ_BAAATR010000008.1"/>
</dbReference>
<evidence type="ECO:0000313" key="3">
    <source>
        <dbReference type="Proteomes" id="UP001500305"/>
    </source>
</evidence>
<evidence type="ECO:0000313" key="2">
    <source>
        <dbReference type="EMBL" id="GAA2241597.1"/>
    </source>
</evidence>
<dbReference type="EMBL" id="BAAATR010000008">
    <property type="protein sequence ID" value="GAA2241597.1"/>
    <property type="molecule type" value="Genomic_DNA"/>
</dbReference>
<keyword evidence="1" id="KW-1133">Transmembrane helix</keyword>
<protein>
    <submittedName>
        <fullName evidence="2">Uncharacterized protein</fullName>
    </submittedName>
</protein>
<sequence>MKIIAAAIEAEAAATGAEAAEARAIGARPFLARRAVNALAGAAVTVAIVAAYAPGFAHP</sequence>
<dbReference type="Proteomes" id="UP001500305">
    <property type="component" value="Unassembled WGS sequence"/>
</dbReference>
<evidence type="ECO:0000256" key="1">
    <source>
        <dbReference type="SAM" id="Phobius"/>
    </source>
</evidence>
<keyword evidence="3" id="KW-1185">Reference proteome</keyword>
<organism evidence="2 3">
    <name type="scientific">Kitasatospora cystarginea</name>
    <dbReference type="NCBI Taxonomy" id="58350"/>
    <lineage>
        <taxon>Bacteria</taxon>
        <taxon>Bacillati</taxon>
        <taxon>Actinomycetota</taxon>
        <taxon>Actinomycetes</taxon>
        <taxon>Kitasatosporales</taxon>
        <taxon>Streptomycetaceae</taxon>
        <taxon>Kitasatospora</taxon>
    </lineage>
</organism>
<name>A0ABP5QP76_9ACTN</name>
<proteinExistence type="predicted"/>
<accession>A0ABP5QP76</accession>
<keyword evidence="1" id="KW-0812">Transmembrane</keyword>
<gene>
    <name evidence="2" type="ORF">GCM10010430_23920</name>
</gene>
<keyword evidence="1" id="KW-0472">Membrane</keyword>